<dbReference type="FunFam" id="2.60.40.10:FF:000495">
    <property type="entry name" value="Periplasmic beta-glucosidase"/>
    <property type="match status" value="1"/>
</dbReference>
<dbReference type="Pfam" id="PF01915">
    <property type="entry name" value="Glyco_hydro_3_C"/>
    <property type="match status" value="1"/>
</dbReference>
<dbReference type="PANTHER" id="PTHR42715:SF10">
    <property type="entry name" value="BETA-GLUCOSIDASE"/>
    <property type="match status" value="1"/>
</dbReference>
<dbReference type="InterPro" id="IPR036881">
    <property type="entry name" value="Glyco_hydro_3_C_sf"/>
</dbReference>
<dbReference type="InterPro" id="IPR050288">
    <property type="entry name" value="Cellulose_deg_GH3"/>
</dbReference>
<dbReference type="InterPro" id="IPR017853">
    <property type="entry name" value="GH"/>
</dbReference>
<gene>
    <name evidence="4" type="ORF">BRYFOR_08862</name>
</gene>
<dbReference type="InterPro" id="IPR002772">
    <property type="entry name" value="Glyco_hydro_3_C"/>
</dbReference>
<keyword evidence="2 4" id="KW-0378">Hydrolase</keyword>
<dbReference type="InterPro" id="IPR013783">
    <property type="entry name" value="Ig-like_fold"/>
</dbReference>
<comment type="similarity">
    <text evidence="1">Belongs to the glycosyl hydrolase 3 family.</text>
</comment>
<evidence type="ECO:0000256" key="2">
    <source>
        <dbReference type="ARBA" id="ARBA00022801"/>
    </source>
</evidence>
<dbReference type="PANTHER" id="PTHR42715">
    <property type="entry name" value="BETA-GLUCOSIDASE"/>
    <property type="match status" value="1"/>
</dbReference>
<dbReference type="GO" id="GO:0005975">
    <property type="term" value="P:carbohydrate metabolic process"/>
    <property type="evidence" value="ECO:0007669"/>
    <property type="project" value="InterPro"/>
</dbReference>
<dbReference type="STRING" id="168384.SAMN05660368_01957"/>
<feature type="domain" description="Fibronectin type III-like" evidence="3">
    <location>
        <begin position="593"/>
        <end position="663"/>
    </location>
</feature>
<evidence type="ECO:0000259" key="3">
    <source>
        <dbReference type="SMART" id="SM01217"/>
    </source>
</evidence>
<dbReference type="Gene3D" id="2.60.40.10">
    <property type="entry name" value="Immunoglobulins"/>
    <property type="match status" value="1"/>
</dbReference>
<accession>C6LJM5</accession>
<keyword evidence="5" id="KW-1185">Reference proteome</keyword>
<dbReference type="eggNOG" id="COG1472">
    <property type="taxonomic scope" value="Bacteria"/>
</dbReference>
<dbReference type="EMBL" id="ACCL02000021">
    <property type="protein sequence ID" value="EET59148.1"/>
    <property type="molecule type" value="Genomic_DNA"/>
</dbReference>
<evidence type="ECO:0000256" key="1">
    <source>
        <dbReference type="ARBA" id="ARBA00005336"/>
    </source>
</evidence>
<dbReference type="SMART" id="SM01217">
    <property type="entry name" value="Fn3_like"/>
    <property type="match status" value="1"/>
</dbReference>
<dbReference type="AlphaFoldDB" id="C6LJM5"/>
<comment type="caution">
    <text evidence="4">The sequence shown here is derived from an EMBL/GenBank/DDBJ whole genome shotgun (WGS) entry which is preliminary data.</text>
</comment>
<dbReference type="PRINTS" id="PR00133">
    <property type="entry name" value="GLHYDRLASE3"/>
</dbReference>
<evidence type="ECO:0000313" key="5">
    <source>
        <dbReference type="Proteomes" id="UP000005561"/>
    </source>
</evidence>
<dbReference type="InterPro" id="IPR036962">
    <property type="entry name" value="Glyco_hydro_3_N_sf"/>
</dbReference>
<dbReference type="SUPFAM" id="SSF51445">
    <property type="entry name" value="(Trans)glycosidases"/>
    <property type="match status" value="1"/>
</dbReference>
<name>C6LJM5_9FIRM</name>
<dbReference type="GO" id="GO:0008422">
    <property type="term" value="F:beta-glucosidase activity"/>
    <property type="evidence" value="ECO:0007669"/>
    <property type="project" value="UniProtKB-ARBA"/>
</dbReference>
<reference evidence="4" key="1">
    <citation type="submission" date="2009-07" db="EMBL/GenBank/DDBJ databases">
        <authorList>
            <person name="Weinstock G."/>
            <person name="Sodergren E."/>
            <person name="Clifton S."/>
            <person name="Fulton L."/>
            <person name="Fulton B."/>
            <person name="Courtney L."/>
            <person name="Fronick C."/>
            <person name="Harrison M."/>
            <person name="Strong C."/>
            <person name="Farmer C."/>
            <person name="Delahaunty K."/>
            <person name="Markovic C."/>
            <person name="Hall O."/>
            <person name="Minx P."/>
            <person name="Tomlinson C."/>
            <person name="Mitreva M."/>
            <person name="Nelson J."/>
            <person name="Hou S."/>
            <person name="Wollam A."/>
            <person name="Pepin K.H."/>
            <person name="Johnson M."/>
            <person name="Bhonagiri V."/>
            <person name="Nash W.E."/>
            <person name="Warren W."/>
            <person name="Chinwalla A."/>
            <person name="Mardis E.R."/>
            <person name="Wilson R.K."/>
        </authorList>
    </citation>
    <scope>NUCLEOTIDE SEQUENCE [LARGE SCALE GENOMIC DNA]</scope>
    <source>
        <strain evidence="4">DSM 14469</strain>
    </source>
</reference>
<dbReference type="InterPro" id="IPR026891">
    <property type="entry name" value="Fn3-like"/>
</dbReference>
<dbReference type="InterPro" id="IPR001764">
    <property type="entry name" value="Glyco_hydro_3_N"/>
</dbReference>
<organism evidence="4 5">
    <name type="scientific">Marvinbryantia formatexigens DSM 14469</name>
    <dbReference type="NCBI Taxonomy" id="478749"/>
    <lineage>
        <taxon>Bacteria</taxon>
        <taxon>Bacillati</taxon>
        <taxon>Bacillota</taxon>
        <taxon>Clostridia</taxon>
        <taxon>Lachnospirales</taxon>
        <taxon>Lachnospiraceae</taxon>
        <taxon>Marvinbryantia</taxon>
    </lineage>
</organism>
<evidence type="ECO:0000313" key="4">
    <source>
        <dbReference type="EMBL" id="EET59148.1"/>
    </source>
</evidence>
<dbReference type="Pfam" id="PF14310">
    <property type="entry name" value="Fn3-like"/>
    <property type="match status" value="1"/>
</dbReference>
<dbReference type="Gene3D" id="3.20.20.300">
    <property type="entry name" value="Glycoside hydrolase, family 3, N-terminal domain"/>
    <property type="match status" value="1"/>
</dbReference>
<dbReference type="Gene3D" id="3.40.50.1700">
    <property type="entry name" value="Glycoside hydrolase family 3 C-terminal domain"/>
    <property type="match status" value="1"/>
</dbReference>
<sequence>MRRKAGSLSIKRKEGEKLDIKKMVRDMTLEEKCYLLSGKDFWQTRSVERVGIPSIFLSDGPHGVRKQAGASDQLGLNASVPATCYPTAATMANSWDENLAEEMARSLGEEALAQEVNVLLGPGLNIKRSPLCGRNFEYFSEDPYLAGKMAAAYVKGIQASGSSACPKHFAANSQELRRMASDSIVDERTLREIYLTGFEIAVREAHPKAIMSSYNRVNGEYANENKHLLRDILVDEWGFDGFVVSDWGGSNDHVKGVENGSHLEMPTTGGDSDEELIAAVKSGRIPEAAVNERVEELVKVIMQLAPATQAAKGKVFDVEAHHAMAQKAAEGSIVLLKNKNGMLPLAKGTKVAVIGDFAQKPRYQGAGSSVVNPTKLESTLDVIKDSGLVMTGFAPGYVRTGEANDVMKQEAVRLAKENETVLLYIGLDEVSEAEGLDRSHMRLPKNQEELLKALLKVNPNIIVVLSAGSPVEMPWADEVPAIIHGYLSGQAGAPAMLKAITGQINPSGKLAETYPYKYEDTPAYSYFPSKERSSEYREGLYVGYRYYATTGVKVRYPFGYGLSYTTFAYSDITATDKSVTFTVKNTGGVDGAEAAQVYVAAKGGKVFRPALELKGFTKVFLKAGESRTVTVPLDDKAFRYFNVKTNRWEVESGEYEILVGASSADIRLRATVSVKGTEAACPYDKEKLADYYSGNICKVPDAEYEALLGHAIPDGSWRTDGLLDVNDAICQMYYAKSAPARLVWKIMTNMKNKSEAKGKPDLNILFIYNMPFRGIGKMAGGMCSQEMVGGIMQIVNGHFFKGLGKVISGFFRQRKVMKKANDMK</sequence>
<proteinExistence type="inferred from homology"/>
<protein>
    <submittedName>
        <fullName evidence="4">Glycosyl hydrolase family 3 N-terminal domain protein</fullName>
    </submittedName>
</protein>
<dbReference type="Proteomes" id="UP000005561">
    <property type="component" value="Unassembled WGS sequence"/>
</dbReference>
<dbReference type="SUPFAM" id="SSF52279">
    <property type="entry name" value="Beta-D-glucan exohydrolase, C-terminal domain"/>
    <property type="match status" value="1"/>
</dbReference>
<dbReference type="Pfam" id="PF00933">
    <property type="entry name" value="Glyco_hydro_3"/>
    <property type="match status" value="1"/>
</dbReference>